<sequence>MDAVLSRLRVRIPIVREVFAEFLGTFVLLFVGITSVAQAVLSDGKSGTMLSINLSWGIAVAMGIFIAGGVSGAHLNPAVTVALATLGKFSWVKVLPYIIAQYIGAFIGAACAYWVYLDAIGKMGMMVPETAGIFATFPKEYLSNGNAFVDQIMGTGILMMGILAIVDPYNMSVPKYAIPLGVGSLVGVIGMALGHNCGYAINPARDLSPRLFTLAAGWGKETFEYQNHYWWIPILGPHLGAIMGGWLYQLLVGVHWPLLDEEEKSKTETQF</sequence>
<organism evidence="10 11">
    <name type="scientific">Strigamia maritima</name>
    <name type="common">European centipede</name>
    <name type="synonym">Geophilus maritimus</name>
    <dbReference type="NCBI Taxonomy" id="126957"/>
    <lineage>
        <taxon>Eukaryota</taxon>
        <taxon>Metazoa</taxon>
        <taxon>Ecdysozoa</taxon>
        <taxon>Arthropoda</taxon>
        <taxon>Myriapoda</taxon>
        <taxon>Chilopoda</taxon>
        <taxon>Pleurostigmophora</taxon>
        <taxon>Geophilomorpha</taxon>
        <taxon>Linotaeniidae</taxon>
        <taxon>Strigamia</taxon>
    </lineage>
</organism>
<dbReference type="Gene3D" id="1.20.1080.10">
    <property type="entry name" value="Glycerol uptake facilitator protein"/>
    <property type="match status" value="1"/>
</dbReference>
<dbReference type="eggNOG" id="KOG0224">
    <property type="taxonomic scope" value="Eukaryota"/>
</dbReference>
<evidence type="ECO:0000256" key="3">
    <source>
        <dbReference type="ARBA" id="ARBA00022448"/>
    </source>
</evidence>
<dbReference type="PRINTS" id="PR00783">
    <property type="entry name" value="MINTRINSICP"/>
</dbReference>
<keyword evidence="4 8" id="KW-0812">Transmembrane</keyword>
<keyword evidence="11" id="KW-1185">Reference proteome</keyword>
<dbReference type="EnsemblMetazoa" id="SMAR004742-RA">
    <property type="protein sequence ID" value="SMAR004742-PA"/>
    <property type="gene ID" value="SMAR004742"/>
</dbReference>
<evidence type="ECO:0000256" key="4">
    <source>
        <dbReference type="ARBA" id="ARBA00022692"/>
    </source>
</evidence>
<keyword evidence="6 9" id="KW-0472">Membrane</keyword>
<dbReference type="OMA" id="FWVPALM"/>
<evidence type="ECO:0000256" key="2">
    <source>
        <dbReference type="ARBA" id="ARBA00006175"/>
    </source>
</evidence>
<evidence type="ECO:0008006" key="12">
    <source>
        <dbReference type="Google" id="ProtNLM"/>
    </source>
</evidence>
<evidence type="ECO:0000256" key="7">
    <source>
        <dbReference type="ARBA" id="ARBA00045280"/>
    </source>
</evidence>
<reference evidence="10" key="2">
    <citation type="submission" date="2015-02" db="UniProtKB">
        <authorList>
            <consortium name="EnsemblMetazoa"/>
        </authorList>
    </citation>
    <scope>IDENTIFICATION</scope>
</reference>
<evidence type="ECO:0000256" key="8">
    <source>
        <dbReference type="RuleBase" id="RU000477"/>
    </source>
</evidence>
<dbReference type="EMBL" id="JH431527">
    <property type="status" value="NOT_ANNOTATED_CDS"/>
    <property type="molecule type" value="Genomic_DNA"/>
</dbReference>
<dbReference type="GO" id="GO:0015254">
    <property type="term" value="F:glycerol channel activity"/>
    <property type="evidence" value="ECO:0007669"/>
    <property type="project" value="TreeGrafter"/>
</dbReference>
<evidence type="ECO:0000313" key="11">
    <source>
        <dbReference type="Proteomes" id="UP000014500"/>
    </source>
</evidence>
<dbReference type="InterPro" id="IPR050363">
    <property type="entry name" value="MIP/Aquaporin"/>
</dbReference>
<comment type="similarity">
    <text evidence="2 8">Belongs to the MIP/aquaporin (TC 1.A.8) family.</text>
</comment>
<reference evidence="11" key="1">
    <citation type="submission" date="2011-05" db="EMBL/GenBank/DDBJ databases">
        <authorList>
            <person name="Richards S.R."/>
            <person name="Qu J."/>
            <person name="Jiang H."/>
            <person name="Jhangiani S.N."/>
            <person name="Agravi P."/>
            <person name="Goodspeed R."/>
            <person name="Gross S."/>
            <person name="Mandapat C."/>
            <person name="Jackson L."/>
            <person name="Mathew T."/>
            <person name="Pu L."/>
            <person name="Thornton R."/>
            <person name="Saada N."/>
            <person name="Wilczek-Boney K.B."/>
            <person name="Lee S."/>
            <person name="Kovar C."/>
            <person name="Wu Y."/>
            <person name="Scherer S.E."/>
            <person name="Worley K.C."/>
            <person name="Muzny D.M."/>
            <person name="Gibbs R."/>
        </authorList>
    </citation>
    <scope>NUCLEOTIDE SEQUENCE</scope>
    <source>
        <strain evidence="11">Brora</strain>
    </source>
</reference>
<dbReference type="PANTHER" id="PTHR43829:SF9">
    <property type="entry name" value="AQUAPORIN-9"/>
    <property type="match status" value="1"/>
</dbReference>
<feature type="transmembrane region" description="Helical" evidence="9">
    <location>
        <begin position="53"/>
        <end position="74"/>
    </location>
</feature>
<evidence type="ECO:0000256" key="1">
    <source>
        <dbReference type="ARBA" id="ARBA00004141"/>
    </source>
</evidence>
<feature type="transmembrane region" description="Helical" evidence="9">
    <location>
        <begin position="94"/>
        <end position="116"/>
    </location>
</feature>
<dbReference type="HOGENOM" id="CLU_020019_9_1_1"/>
<evidence type="ECO:0000256" key="9">
    <source>
        <dbReference type="SAM" id="Phobius"/>
    </source>
</evidence>
<dbReference type="Pfam" id="PF00230">
    <property type="entry name" value="MIP"/>
    <property type="match status" value="1"/>
</dbReference>
<feature type="transmembrane region" description="Helical" evidence="9">
    <location>
        <begin position="20"/>
        <end position="41"/>
    </location>
</feature>
<dbReference type="GO" id="GO:0015250">
    <property type="term" value="F:water channel activity"/>
    <property type="evidence" value="ECO:0007669"/>
    <property type="project" value="TreeGrafter"/>
</dbReference>
<evidence type="ECO:0000256" key="6">
    <source>
        <dbReference type="ARBA" id="ARBA00023136"/>
    </source>
</evidence>
<dbReference type="InterPro" id="IPR023271">
    <property type="entry name" value="Aquaporin-like"/>
</dbReference>
<keyword evidence="3 8" id="KW-0813">Transport</keyword>
<feature type="transmembrane region" description="Helical" evidence="9">
    <location>
        <begin position="147"/>
        <end position="166"/>
    </location>
</feature>
<dbReference type="PhylomeDB" id="T1IUC1"/>
<proteinExistence type="inferred from homology"/>
<evidence type="ECO:0000313" key="10">
    <source>
        <dbReference type="EnsemblMetazoa" id="SMAR004742-PA"/>
    </source>
</evidence>
<dbReference type="SUPFAM" id="SSF81338">
    <property type="entry name" value="Aquaporin-like"/>
    <property type="match status" value="1"/>
</dbReference>
<accession>T1IUC1</accession>
<comment type="subcellular location">
    <subcellularLocation>
        <location evidence="1">Membrane</location>
        <topology evidence="1">Multi-pass membrane protein</topology>
    </subcellularLocation>
</comment>
<dbReference type="CDD" id="cd00333">
    <property type="entry name" value="MIP"/>
    <property type="match status" value="1"/>
</dbReference>
<dbReference type="PRINTS" id="PR02019">
    <property type="entry name" value="AQUAPORIN7"/>
</dbReference>
<dbReference type="GO" id="GO:0016323">
    <property type="term" value="C:basolateral plasma membrane"/>
    <property type="evidence" value="ECO:0007669"/>
    <property type="project" value="TreeGrafter"/>
</dbReference>
<dbReference type="InterPro" id="IPR000425">
    <property type="entry name" value="MIP"/>
</dbReference>
<name>T1IUC1_STRMM</name>
<keyword evidence="5 9" id="KW-1133">Transmembrane helix</keyword>
<dbReference type="PANTHER" id="PTHR43829">
    <property type="entry name" value="AQUAPORIN OR AQUAGLYCEROPORIN RELATED"/>
    <property type="match status" value="1"/>
</dbReference>
<evidence type="ECO:0000256" key="5">
    <source>
        <dbReference type="ARBA" id="ARBA00022989"/>
    </source>
</evidence>
<dbReference type="FunFam" id="1.20.1080.10:FF:000064">
    <property type="entry name" value="Uncharacterized protein"/>
    <property type="match status" value="1"/>
</dbReference>
<dbReference type="InterPro" id="IPR022357">
    <property type="entry name" value="MIP_CS"/>
</dbReference>
<protein>
    <recommendedName>
        <fullName evidence="12">Aquaglyceroporin-3</fullName>
    </recommendedName>
</protein>
<feature type="transmembrane region" description="Helical" evidence="9">
    <location>
        <begin position="178"/>
        <end position="201"/>
    </location>
</feature>
<dbReference type="STRING" id="126957.T1IUC1"/>
<dbReference type="PROSITE" id="PS00221">
    <property type="entry name" value="MIP"/>
    <property type="match status" value="1"/>
</dbReference>
<feature type="transmembrane region" description="Helical" evidence="9">
    <location>
        <begin position="229"/>
        <end position="248"/>
    </location>
</feature>
<dbReference type="Proteomes" id="UP000014500">
    <property type="component" value="Unassembled WGS sequence"/>
</dbReference>
<dbReference type="AlphaFoldDB" id="T1IUC1"/>
<comment type="function">
    <text evidence="7">Aquaglyceroporin that may modulate the water content and osmolytes during anhydrobiosis.</text>
</comment>
<dbReference type="NCBIfam" id="TIGR00861">
    <property type="entry name" value="MIP"/>
    <property type="match status" value="1"/>
</dbReference>